<reference evidence="1" key="1">
    <citation type="journal article" date="2023" name="Mol. Phylogenet. Evol.">
        <title>Genome-scale phylogeny and comparative genomics of the fungal order Sordariales.</title>
        <authorList>
            <person name="Hensen N."/>
            <person name="Bonometti L."/>
            <person name="Westerberg I."/>
            <person name="Brannstrom I.O."/>
            <person name="Guillou S."/>
            <person name="Cros-Aarteil S."/>
            <person name="Calhoun S."/>
            <person name="Haridas S."/>
            <person name="Kuo A."/>
            <person name="Mondo S."/>
            <person name="Pangilinan J."/>
            <person name="Riley R."/>
            <person name="LaButti K."/>
            <person name="Andreopoulos B."/>
            <person name="Lipzen A."/>
            <person name="Chen C."/>
            <person name="Yan M."/>
            <person name="Daum C."/>
            <person name="Ng V."/>
            <person name="Clum A."/>
            <person name="Steindorff A."/>
            <person name="Ohm R.A."/>
            <person name="Martin F."/>
            <person name="Silar P."/>
            <person name="Natvig D.O."/>
            <person name="Lalanne C."/>
            <person name="Gautier V."/>
            <person name="Ament-Velasquez S.L."/>
            <person name="Kruys A."/>
            <person name="Hutchinson M.I."/>
            <person name="Powell A.J."/>
            <person name="Barry K."/>
            <person name="Miller A.N."/>
            <person name="Grigoriev I.V."/>
            <person name="Debuchy R."/>
            <person name="Gladieux P."/>
            <person name="Hiltunen Thoren M."/>
            <person name="Johannesson H."/>
        </authorList>
    </citation>
    <scope>NUCLEOTIDE SEQUENCE</scope>
    <source>
        <strain evidence="1">CBS 232.78</strain>
    </source>
</reference>
<keyword evidence="2" id="KW-1185">Reference proteome</keyword>
<dbReference type="AlphaFoldDB" id="A0AAE0N357"/>
<name>A0AAE0N357_9PEZI</name>
<dbReference type="EMBL" id="JAULSW010000010">
    <property type="protein sequence ID" value="KAK3368520.1"/>
    <property type="molecule type" value="Genomic_DNA"/>
</dbReference>
<gene>
    <name evidence="1" type="ORF">B0H63DRAFT_76980</name>
</gene>
<protein>
    <submittedName>
        <fullName evidence="1">Uncharacterized protein</fullName>
    </submittedName>
</protein>
<reference evidence="1" key="2">
    <citation type="submission" date="2023-06" db="EMBL/GenBank/DDBJ databases">
        <authorList>
            <consortium name="Lawrence Berkeley National Laboratory"/>
            <person name="Haridas S."/>
            <person name="Hensen N."/>
            <person name="Bonometti L."/>
            <person name="Westerberg I."/>
            <person name="Brannstrom I.O."/>
            <person name="Guillou S."/>
            <person name="Cros-Aarteil S."/>
            <person name="Calhoun S."/>
            <person name="Kuo A."/>
            <person name="Mondo S."/>
            <person name="Pangilinan J."/>
            <person name="Riley R."/>
            <person name="LaButti K."/>
            <person name="Andreopoulos B."/>
            <person name="Lipzen A."/>
            <person name="Chen C."/>
            <person name="Yanf M."/>
            <person name="Daum C."/>
            <person name="Ng V."/>
            <person name="Clum A."/>
            <person name="Steindorff A."/>
            <person name="Ohm R."/>
            <person name="Martin F."/>
            <person name="Silar P."/>
            <person name="Natvig D."/>
            <person name="Lalanne C."/>
            <person name="Gautier V."/>
            <person name="Ament-velasquez S.L."/>
            <person name="Kruys A."/>
            <person name="Hutchinson M.I."/>
            <person name="Powell A.J."/>
            <person name="Barry K."/>
            <person name="Miller A.N."/>
            <person name="Grigoriev I.V."/>
            <person name="Debuchy R."/>
            <person name="Gladieux P."/>
            <person name="Thoren M.H."/>
            <person name="Johannesson H."/>
        </authorList>
    </citation>
    <scope>NUCLEOTIDE SEQUENCE</scope>
    <source>
        <strain evidence="1">CBS 232.78</strain>
    </source>
</reference>
<proteinExistence type="predicted"/>
<sequence length="207" mass="22318">MLRLLFVSGRSPRLRNCSSLFVGVLCVTCHAISSPNLSVSDKCSSVKRLPVSGILVAIMLSSRLLVTQWTPCDVQDLLSHFTTPNLIVESSCFHNILEHKPAAAIKSSPDSRAHFIGDYAGRVETPGAGRVPSRWTKSTGFASGGLGEVVRCNSGWARKNATASLLSTRLLVVGGWKRAGDARNGCLKHLFTVELKALQPHKLNLQG</sequence>
<organism evidence="1 2">
    <name type="scientific">Podospora didyma</name>
    <dbReference type="NCBI Taxonomy" id="330526"/>
    <lineage>
        <taxon>Eukaryota</taxon>
        <taxon>Fungi</taxon>
        <taxon>Dikarya</taxon>
        <taxon>Ascomycota</taxon>
        <taxon>Pezizomycotina</taxon>
        <taxon>Sordariomycetes</taxon>
        <taxon>Sordariomycetidae</taxon>
        <taxon>Sordariales</taxon>
        <taxon>Podosporaceae</taxon>
        <taxon>Podospora</taxon>
    </lineage>
</organism>
<evidence type="ECO:0000313" key="2">
    <source>
        <dbReference type="Proteomes" id="UP001285441"/>
    </source>
</evidence>
<accession>A0AAE0N357</accession>
<comment type="caution">
    <text evidence="1">The sequence shown here is derived from an EMBL/GenBank/DDBJ whole genome shotgun (WGS) entry which is preliminary data.</text>
</comment>
<dbReference type="Proteomes" id="UP001285441">
    <property type="component" value="Unassembled WGS sequence"/>
</dbReference>
<evidence type="ECO:0000313" key="1">
    <source>
        <dbReference type="EMBL" id="KAK3368520.1"/>
    </source>
</evidence>